<reference evidence="3 4" key="1">
    <citation type="journal article" date="2019" name="Nat. Med.">
        <title>A library of human gut bacterial isolates paired with longitudinal multiomics data enables mechanistic microbiome research.</title>
        <authorList>
            <person name="Poyet M."/>
            <person name="Groussin M."/>
            <person name="Gibbons S.M."/>
            <person name="Avila-Pacheco J."/>
            <person name="Jiang X."/>
            <person name="Kearney S.M."/>
            <person name="Perrotta A.R."/>
            <person name="Berdy B."/>
            <person name="Zhao S."/>
            <person name="Lieberman T.D."/>
            <person name="Swanson P.K."/>
            <person name="Smith M."/>
            <person name="Roesemann S."/>
            <person name="Alexander J.E."/>
            <person name="Rich S.A."/>
            <person name="Livny J."/>
            <person name="Vlamakis H."/>
            <person name="Clish C."/>
            <person name="Bullock K."/>
            <person name="Deik A."/>
            <person name="Scott J."/>
            <person name="Pierce K.A."/>
            <person name="Xavier R.J."/>
            <person name="Alm E.J."/>
        </authorList>
    </citation>
    <scope>NUCLEOTIDE SEQUENCE [LARGE SCALE GENOMIC DNA]</scope>
    <source>
        <strain evidence="1 4">BIOML-A13</strain>
        <strain evidence="2 3">BIOML-A3</strain>
    </source>
</reference>
<evidence type="ECO:0000313" key="1">
    <source>
        <dbReference type="EMBL" id="MTT74860.1"/>
    </source>
</evidence>
<name>A0A7X2XDQ3_9FIRM</name>
<keyword evidence="3" id="KW-1185">Reference proteome</keyword>
<evidence type="ECO:0000313" key="3">
    <source>
        <dbReference type="Proteomes" id="UP000443070"/>
    </source>
</evidence>
<dbReference type="EMBL" id="WNBW01000001">
    <property type="protein sequence ID" value="MTU02991.1"/>
    <property type="molecule type" value="Genomic_DNA"/>
</dbReference>
<sequence length="212" mass="22609">MALVKMAEEFGGLPMESLIGGPLQAACDAQTMLAGATARFIEEVGLVKEGDKQVVRTVGFSFTRSANGDDGNGPASEKVEMNIPFLAMVKVPSLSIDLVDITFDMEVKSSETQSEIDDKKGELEAEMGLQIGPFSMKAKVKGSISSHKENTRKSDNSAKYHVQVRATQGEMPEGLSRVLDILNTAINPTSIQKTAAAGAQGQEHYTADNDVA</sequence>
<organism evidence="1 4">
    <name type="scientific">Phascolarctobacterium faecium</name>
    <dbReference type="NCBI Taxonomy" id="33025"/>
    <lineage>
        <taxon>Bacteria</taxon>
        <taxon>Bacillati</taxon>
        <taxon>Bacillota</taxon>
        <taxon>Negativicutes</taxon>
        <taxon>Acidaminococcales</taxon>
        <taxon>Acidaminococcaceae</taxon>
        <taxon>Phascolarctobacterium</taxon>
    </lineage>
</organism>
<gene>
    <name evidence="1" type="ORF">GMD11_01080</name>
    <name evidence="2" type="ORF">GMD18_01075</name>
</gene>
<dbReference type="Proteomes" id="UP000443070">
    <property type="component" value="Unassembled WGS sequence"/>
</dbReference>
<dbReference type="Proteomes" id="UP000484547">
    <property type="component" value="Unassembled WGS sequence"/>
</dbReference>
<dbReference type="Pfam" id="PF11655">
    <property type="entry name" value="DUF2589"/>
    <property type="match status" value="1"/>
</dbReference>
<accession>A0A7X2XDQ3</accession>
<evidence type="ECO:0000313" key="4">
    <source>
        <dbReference type="Proteomes" id="UP000484547"/>
    </source>
</evidence>
<protein>
    <submittedName>
        <fullName evidence="1">DUF2589 domain-containing protein</fullName>
    </submittedName>
</protein>
<dbReference type="InterPro" id="IPR024510">
    <property type="entry name" value="DUF2589"/>
</dbReference>
<dbReference type="AlphaFoldDB" id="A0A7X2XDQ3"/>
<evidence type="ECO:0000313" key="2">
    <source>
        <dbReference type="EMBL" id="MTU02991.1"/>
    </source>
</evidence>
<dbReference type="EMBL" id="WNBM01000001">
    <property type="protein sequence ID" value="MTT74860.1"/>
    <property type="molecule type" value="Genomic_DNA"/>
</dbReference>
<proteinExistence type="predicted"/>
<comment type="caution">
    <text evidence="1">The sequence shown here is derived from an EMBL/GenBank/DDBJ whole genome shotgun (WGS) entry which is preliminary data.</text>
</comment>
<dbReference type="OrthoDB" id="1043330at2"/>